<gene>
    <name evidence="1" type="ORF">BpHYR1_040132</name>
</gene>
<evidence type="ECO:0000313" key="1">
    <source>
        <dbReference type="EMBL" id="RNA21007.1"/>
    </source>
</evidence>
<organism evidence="1 2">
    <name type="scientific">Brachionus plicatilis</name>
    <name type="common">Marine rotifer</name>
    <name type="synonym">Brachionus muelleri</name>
    <dbReference type="NCBI Taxonomy" id="10195"/>
    <lineage>
        <taxon>Eukaryota</taxon>
        <taxon>Metazoa</taxon>
        <taxon>Spiralia</taxon>
        <taxon>Gnathifera</taxon>
        <taxon>Rotifera</taxon>
        <taxon>Eurotatoria</taxon>
        <taxon>Monogononta</taxon>
        <taxon>Pseudotrocha</taxon>
        <taxon>Ploima</taxon>
        <taxon>Brachionidae</taxon>
        <taxon>Brachionus</taxon>
    </lineage>
</organism>
<proteinExistence type="predicted"/>
<dbReference type="EMBL" id="REGN01003748">
    <property type="protein sequence ID" value="RNA21007.1"/>
    <property type="molecule type" value="Genomic_DNA"/>
</dbReference>
<comment type="caution">
    <text evidence="1">The sequence shown here is derived from an EMBL/GenBank/DDBJ whole genome shotgun (WGS) entry which is preliminary data.</text>
</comment>
<name>A0A3M7RBW6_BRAPC</name>
<protein>
    <submittedName>
        <fullName evidence="1">Uncharacterized protein</fullName>
    </submittedName>
</protein>
<reference evidence="1 2" key="1">
    <citation type="journal article" date="2018" name="Sci. Rep.">
        <title>Genomic signatures of local adaptation to the degree of environmental predictability in rotifers.</title>
        <authorList>
            <person name="Franch-Gras L."/>
            <person name="Hahn C."/>
            <person name="Garcia-Roger E.M."/>
            <person name="Carmona M.J."/>
            <person name="Serra M."/>
            <person name="Gomez A."/>
        </authorList>
    </citation>
    <scope>NUCLEOTIDE SEQUENCE [LARGE SCALE GENOMIC DNA]</scope>
    <source>
        <strain evidence="1">HYR1</strain>
    </source>
</reference>
<dbReference type="AlphaFoldDB" id="A0A3M7RBW6"/>
<keyword evidence="2" id="KW-1185">Reference proteome</keyword>
<sequence>MVVPKSMLHFVSTNDWMTGRQNIWPKVKNEEMFKINKFRQKIRQILQSFVLYAKKYVLNFETC</sequence>
<accession>A0A3M7RBW6</accession>
<dbReference type="Proteomes" id="UP000276133">
    <property type="component" value="Unassembled WGS sequence"/>
</dbReference>
<evidence type="ECO:0000313" key="2">
    <source>
        <dbReference type="Proteomes" id="UP000276133"/>
    </source>
</evidence>